<evidence type="ECO:0000313" key="1">
    <source>
        <dbReference type="EMBL" id="GED98832.1"/>
    </source>
</evidence>
<gene>
    <name evidence="1" type="ORF">nbrc107697_28710</name>
</gene>
<evidence type="ECO:0000313" key="2">
    <source>
        <dbReference type="Proteomes" id="UP000444980"/>
    </source>
</evidence>
<dbReference type="PROSITE" id="PS51257">
    <property type="entry name" value="PROKAR_LIPOPROTEIN"/>
    <property type="match status" value="1"/>
</dbReference>
<accession>A0A7I9V0Y8</accession>
<sequence>MAAARLRLAAAIGLTGIIATMLVGCTSTESTTAITYSFVGSSVAPAYHTEYRIDVRDGRATIRVGSYGTVDETESPRATESKKISDKQWRSLIGGLDRLPSSADAKGCTGGSTFRVTAADEAKTLLDTTVYACGDANQAKADALADFIKPVSSMFDIEALRS</sequence>
<proteinExistence type="predicted"/>
<dbReference type="EMBL" id="BJOU01000011">
    <property type="protein sequence ID" value="GED98832.1"/>
    <property type="molecule type" value="Genomic_DNA"/>
</dbReference>
<comment type="caution">
    <text evidence="1">The sequence shown here is derived from an EMBL/GenBank/DDBJ whole genome shotgun (WGS) entry which is preliminary data.</text>
</comment>
<organism evidence="1 2">
    <name type="scientific">Gordonia crocea</name>
    <dbReference type="NCBI Taxonomy" id="589162"/>
    <lineage>
        <taxon>Bacteria</taxon>
        <taxon>Bacillati</taxon>
        <taxon>Actinomycetota</taxon>
        <taxon>Actinomycetes</taxon>
        <taxon>Mycobacteriales</taxon>
        <taxon>Gordoniaceae</taxon>
        <taxon>Gordonia</taxon>
    </lineage>
</organism>
<dbReference type="RefSeq" id="WP_161928203.1">
    <property type="nucleotide sequence ID" value="NZ_BJOU01000011.1"/>
</dbReference>
<keyword evidence="2" id="KW-1185">Reference proteome</keyword>
<name>A0A7I9V0Y8_9ACTN</name>
<evidence type="ECO:0008006" key="3">
    <source>
        <dbReference type="Google" id="ProtNLM"/>
    </source>
</evidence>
<dbReference type="Proteomes" id="UP000444980">
    <property type="component" value="Unassembled WGS sequence"/>
</dbReference>
<dbReference type="OrthoDB" id="4774924at2"/>
<protein>
    <recommendedName>
        <fullName evidence="3">Lipoprotein</fullName>
    </recommendedName>
</protein>
<dbReference type="AlphaFoldDB" id="A0A7I9V0Y8"/>
<reference evidence="2" key="1">
    <citation type="submission" date="2019-06" db="EMBL/GenBank/DDBJ databases">
        <title>Gordonia isolated from sludge of a wastewater treatment plant.</title>
        <authorList>
            <person name="Tamura T."/>
            <person name="Aoyama K."/>
            <person name="Kang Y."/>
            <person name="Saito S."/>
            <person name="Akiyama N."/>
            <person name="Yazawa K."/>
            <person name="Gonoi T."/>
            <person name="Mikami Y."/>
        </authorList>
    </citation>
    <scope>NUCLEOTIDE SEQUENCE [LARGE SCALE GENOMIC DNA]</scope>
    <source>
        <strain evidence="2">NBRC 107697</strain>
    </source>
</reference>